<name>A0A934NTA9_9NOCA</name>
<gene>
    <name evidence="2" type="ORF">JGU71_18290</name>
</gene>
<comment type="caution">
    <text evidence="2">The sequence shown here is derived from an EMBL/GenBank/DDBJ whole genome shotgun (WGS) entry which is preliminary data.</text>
</comment>
<accession>A0A934NTA9</accession>
<protein>
    <submittedName>
        <fullName evidence="2">GNAT family N-acetyltransferase</fullName>
    </submittedName>
</protein>
<dbReference type="InterPro" id="IPR051908">
    <property type="entry name" value="Ribosomal_N-acetyltransferase"/>
</dbReference>
<keyword evidence="3" id="KW-1185">Reference proteome</keyword>
<dbReference type="Gene3D" id="3.40.630.30">
    <property type="match status" value="1"/>
</dbReference>
<dbReference type="RefSeq" id="WP_199705690.1">
    <property type="nucleotide sequence ID" value="NZ_JAEMNV010000005.1"/>
</dbReference>
<dbReference type="PANTHER" id="PTHR43441:SF2">
    <property type="entry name" value="FAMILY ACETYLTRANSFERASE, PUTATIVE (AFU_ORTHOLOGUE AFUA_7G00850)-RELATED"/>
    <property type="match status" value="1"/>
</dbReference>
<dbReference type="SUPFAM" id="SSF55729">
    <property type="entry name" value="Acyl-CoA N-acyltransferases (Nat)"/>
    <property type="match status" value="1"/>
</dbReference>
<dbReference type="GO" id="GO:0008999">
    <property type="term" value="F:protein-N-terminal-alanine acetyltransferase activity"/>
    <property type="evidence" value="ECO:0007669"/>
    <property type="project" value="TreeGrafter"/>
</dbReference>
<dbReference type="GO" id="GO:0005737">
    <property type="term" value="C:cytoplasm"/>
    <property type="evidence" value="ECO:0007669"/>
    <property type="project" value="TreeGrafter"/>
</dbReference>
<dbReference type="Pfam" id="PF13302">
    <property type="entry name" value="Acetyltransf_3"/>
    <property type="match status" value="1"/>
</dbReference>
<reference evidence="2" key="1">
    <citation type="submission" date="2020-12" db="EMBL/GenBank/DDBJ databases">
        <title>Antrihabitans popcorni sp. nov. and Antrihabitans auranticaus sp. nov., isolated from a larva cave.</title>
        <authorList>
            <person name="Lee S.D."/>
            <person name="Kim I.S."/>
        </authorList>
    </citation>
    <scope>NUCLEOTIDE SEQUENCE</scope>
    <source>
        <strain evidence="2">YC3-6</strain>
    </source>
</reference>
<evidence type="ECO:0000313" key="2">
    <source>
        <dbReference type="EMBL" id="MBJ8340837.1"/>
    </source>
</evidence>
<feature type="domain" description="N-acetyltransferase" evidence="1">
    <location>
        <begin position="44"/>
        <end position="214"/>
    </location>
</feature>
<dbReference type="AlphaFoldDB" id="A0A934NTA9"/>
<proteinExistence type="predicted"/>
<dbReference type="PROSITE" id="PS51186">
    <property type="entry name" value="GNAT"/>
    <property type="match status" value="1"/>
</dbReference>
<dbReference type="InterPro" id="IPR000182">
    <property type="entry name" value="GNAT_dom"/>
</dbReference>
<dbReference type="Proteomes" id="UP000655868">
    <property type="component" value="Unassembled WGS sequence"/>
</dbReference>
<organism evidence="2 3">
    <name type="scientific">Antrihabitans stalagmiti</name>
    <dbReference type="NCBI Taxonomy" id="2799499"/>
    <lineage>
        <taxon>Bacteria</taxon>
        <taxon>Bacillati</taxon>
        <taxon>Actinomycetota</taxon>
        <taxon>Actinomycetes</taxon>
        <taxon>Mycobacteriales</taxon>
        <taxon>Nocardiaceae</taxon>
        <taxon>Antrihabitans</taxon>
    </lineage>
</organism>
<evidence type="ECO:0000313" key="3">
    <source>
        <dbReference type="Proteomes" id="UP000655868"/>
    </source>
</evidence>
<dbReference type="PANTHER" id="PTHR43441">
    <property type="entry name" value="RIBOSOMAL-PROTEIN-SERINE ACETYLTRANSFERASE"/>
    <property type="match status" value="1"/>
</dbReference>
<dbReference type="InterPro" id="IPR016181">
    <property type="entry name" value="Acyl_CoA_acyltransferase"/>
</dbReference>
<dbReference type="EMBL" id="JAEMNV010000005">
    <property type="protein sequence ID" value="MBJ8340837.1"/>
    <property type="molecule type" value="Genomic_DNA"/>
</dbReference>
<dbReference type="GO" id="GO:1990189">
    <property type="term" value="F:protein N-terminal-serine acetyltransferase activity"/>
    <property type="evidence" value="ECO:0007669"/>
    <property type="project" value="TreeGrafter"/>
</dbReference>
<sequence length="233" mass="26198">MHKKSITETVARFYAGRVRDRFTAWQPKRRKLTITGTSPTDSTVTLRCPRISDAPAWRQSRLRNQAVIEPFWTSSDTCWEQRHTETVWIRECLHSRAVTTAGHALPMVIEVGGRFAGQCNFEWIDMHNGTAEVGIWVDSALGRSGIGITAATLILEHGFAELGLHRISAPISITNVAAKRLVTRIGLIYEGTMSGYLDVGGRRTDHELWAITADRFARIRAAEQRTVDSWKPQ</sequence>
<evidence type="ECO:0000259" key="1">
    <source>
        <dbReference type="PROSITE" id="PS51186"/>
    </source>
</evidence>